<dbReference type="Gene3D" id="2.60.40.290">
    <property type="match status" value="1"/>
</dbReference>
<keyword evidence="2" id="KW-0119">Carbohydrate metabolism</keyword>
<sequence length="327" mass="33953">MKRKLILRLLVGAALVAAALGGSPLAAHAATPLPAPTNVQAVHVADTSADLWWLRDGASAQDVVERKVGAGWREYARGLFGQLALTGLTPGTTYTFRVYSIPVSGLGYTTSARSAPVSFTTLPGPDTVPPSTPAMPTFSTVTTTAADIFWPESTDNVQVTGYHLQQLVDGVWTNFRTVGPGGRFQSVYGLSPGTSYSYAVIAFDARGNESARSATGVLTTLPATATPSCRTQVIPYNPGFTANVTIVNTTTAPIVGWTVRFTLPAAAAAAGVFNGVLTRTGDAATLTPVSYTNVIQPGGQFTVGFSGSARPFTPPSGFTFEGVPCTS</sequence>
<dbReference type="Gene3D" id="2.60.40.10">
    <property type="entry name" value="Immunoglobulins"/>
    <property type="match status" value="2"/>
</dbReference>
<feature type="signal peptide" evidence="5">
    <location>
        <begin position="1"/>
        <end position="29"/>
    </location>
</feature>
<dbReference type="InterPro" id="IPR012291">
    <property type="entry name" value="CBM2_carb-bd_dom_sf"/>
</dbReference>
<reference evidence="9" key="1">
    <citation type="journal article" date="2019" name="Int. J. Syst. Evol. Microbiol.">
        <title>The Global Catalogue of Microorganisms (GCM) 10K type strain sequencing project: providing services to taxonomists for standard genome sequencing and annotation.</title>
        <authorList>
            <consortium name="The Broad Institute Genomics Platform"/>
            <consortium name="The Broad Institute Genome Sequencing Center for Infectious Disease"/>
            <person name="Wu L."/>
            <person name="Ma J."/>
        </authorList>
    </citation>
    <scope>NUCLEOTIDE SEQUENCE [LARGE SCALE GENOMIC DNA]</scope>
    <source>
        <strain evidence="9">JCM 30346</strain>
    </source>
</reference>
<dbReference type="Pfam" id="PF00041">
    <property type="entry name" value="fn3"/>
    <property type="match status" value="1"/>
</dbReference>
<dbReference type="InterPro" id="IPR036116">
    <property type="entry name" value="FN3_sf"/>
</dbReference>
<dbReference type="SMART" id="SM00637">
    <property type="entry name" value="CBD_II"/>
    <property type="match status" value="1"/>
</dbReference>
<gene>
    <name evidence="8" type="ORF">ACFP1K_25420</name>
</gene>
<keyword evidence="3" id="KW-0326">Glycosidase</keyword>
<dbReference type="EMBL" id="JBHSRF010000044">
    <property type="protein sequence ID" value="MFC6084523.1"/>
    <property type="molecule type" value="Genomic_DNA"/>
</dbReference>
<dbReference type="InterPro" id="IPR050991">
    <property type="entry name" value="ECM_Regulatory_Proteins"/>
</dbReference>
<dbReference type="InterPro" id="IPR001919">
    <property type="entry name" value="CBD2"/>
</dbReference>
<feature type="domain" description="CBM2" evidence="7">
    <location>
        <begin position="216"/>
        <end position="327"/>
    </location>
</feature>
<dbReference type="PROSITE" id="PS51173">
    <property type="entry name" value="CBM2"/>
    <property type="match status" value="1"/>
</dbReference>
<dbReference type="InterPro" id="IPR003961">
    <property type="entry name" value="FN3_dom"/>
</dbReference>
<dbReference type="SUPFAM" id="SSF49265">
    <property type="entry name" value="Fibronectin type III"/>
    <property type="match status" value="1"/>
</dbReference>
<dbReference type="Pfam" id="PF00553">
    <property type="entry name" value="CBM_2"/>
    <property type="match status" value="1"/>
</dbReference>
<dbReference type="PROSITE" id="PS50853">
    <property type="entry name" value="FN3"/>
    <property type="match status" value="2"/>
</dbReference>
<dbReference type="PANTHER" id="PTHR46708:SF2">
    <property type="entry name" value="FIBRONECTIN TYPE-III DOMAIN-CONTAINING PROTEIN"/>
    <property type="match status" value="1"/>
</dbReference>
<comment type="caution">
    <text evidence="8">The sequence shown here is derived from an EMBL/GenBank/DDBJ whole genome shotgun (WGS) entry which is preliminary data.</text>
</comment>
<dbReference type="SMART" id="SM00060">
    <property type="entry name" value="FN3"/>
    <property type="match status" value="2"/>
</dbReference>
<dbReference type="InterPro" id="IPR008965">
    <property type="entry name" value="CBM2/CBM3_carb-bd_dom_sf"/>
</dbReference>
<dbReference type="Proteomes" id="UP001596137">
    <property type="component" value="Unassembled WGS sequence"/>
</dbReference>
<evidence type="ECO:0000256" key="3">
    <source>
        <dbReference type="ARBA" id="ARBA00023295"/>
    </source>
</evidence>
<keyword evidence="1" id="KW-0677">Repeat</keyword>
<keyword evidence="9" id="KW-1185">Reference proteome</keyword>
<dbReference type="InterPro" id="IPR013783">
    <property type="entry name" value="Ig-like_fold"/>
</dbReference>
<evidence type="ECO:0000256" key="4">
    <source>
        <dbReference type="ARBA" id="ARBA00023326"/>
    </source>
</evidence>
<proteinExistence type="predicted"/>
<dbReference type="SUPFAM" id="SSF49384">
    <property type="entry name" value="Carbohydrate-binding domain"/>
    <property type="match status" value="1"/>
</dbReference>
<accession>A0ABW1NME0</accession>
<dbReference type="CDD" id="cd00063">
    <property type="entry name" value="FN3"/>
    <property type="match status" value="2"/>
</dbReference>
<evidence type="ECO:0000313" key="8">
    <source>
        <dbReference type="EMBL" id="MFC6084523.1"/>
    </source>
</evidence>
<evidence type="ECO:0000259" key="6">
    <source>
        <dbReference type="PROSITE" id="PS50853"/>
    </source>
</evidence>
<evidence type="ECO:0000259" key="7">
    <source>
        <dbReference type="PROSITE" id="PS51173"/>
    </source>
</evidence>
<feature type="domain" description="Fibronectin type-III" evidence="6">
    <location>
        <begin position="132"/>
        <end position="223"/>
    </location>
</feature>
<keyword evidence="4" id="KW-0624">Polysaccharide degradation</keyword>
<organism evidence="8 9">
    <name type="scientific">Sphaerisporangium aureirubrum</name>
    <dbReference type="NCBI Taxonomy" id="1544736"/>
    <lineage>
        <taxon>Bacteria</taxon>
        <taxon>Bacillati</taxon>
        <taxon>Actinomycetota</taxon>
        <taxon>Actinomycetes</taxon>
        <taxon>Streptosporangiales</taxon>
        <taxon>Streptosporangiaceae</taxon>
        <taxon>Sphaerisporangium</taxon>
    </lineage>
</organism>
<evidence type="ECO:0000256" key="2">
    <source>
        <dbReference type="ARBA" id="ARBA00023277"/>
    </source>
</evidence>
<protein>
    <submittedName>
        <fullName evidence="8">Cellulose binding domain-containing protein</fullName>
    </submittedName>
</protein>
<evidence type="ECO:0000256" key="1">
    <source>
        <dbReference type="ARBA" id="ARBA00022737"/>
    </source>
</evidence>
<name>A0ABW1NME0_9ACTN</name>
<keyword evidence="3" id="KW-0378">Hydrolase</keyword>
<feature type="domain" description="Fibronectin type-III" evidence="6">
    <location>
        <begin position="35"/>
        <end position="124"/>
    </location>
</feature>
<evidence type="ECO:0000256" key="5">
    <source>
        <dbReference type="SAM" id="SignalP"/>
    </source>
</evidence>
<dbReference type="PANTHER" id="PTHR46708">
    <property type="entry name" value="TENASCIN"/>
    <property type="match status" value="1"/>
</dbReference>
<dbReference type="RefSeq" id="WP_380757673.1">
    <property type="nucleotide sequence ID" value="NZ_JBHSRF010000044.1"/>
</dbReference>
<evidence type="ECO:0000313" key="9">
    <source>
        <dbReference type="Proteomes" id="UP001596137"/>
    </source>
</evidence>
<keyword evidence="5" id="KW-0732">Signal</keyword>
<feature type="chain" id="PRO_5045103207" evidence="5">
    <location>
        <begin position="30"/>
        <end position="327"/>
    </location>
</feature>